<feature type="compositionally biased region" description="Low complexity" evidence="2">
    <location>
        <begin position="37"/>
        <end position="47"/>
    </location>
</feature>
<feature type="chain" id="PRO_5042066065" description="Smr domain-containing protein" evidence="3">
    <location>
        <begin position="19"/>
        <end position="371"/>
    </location>
</feature>
<evidence type="ECO:0000259" key="4">
    <source>
        <dbReference type="PROSITE" id="PS50828"/>
    </source>
</evidence>
<dbReference type="EMBL" id="JAKELL010000030">
    <property type="protein sequence ID" value="KAH8990462.1"/>
    <property type="molecule type" value="Genomic_DNA"/>
</dbReference>
<evidence type="ECO:0000313" key="5">
    <source>
        <dbReference type="EMBL" id="KAH8990462.1"/>
    </source>
</evidence>
<dbReference type="AlphaFoldDB" id="A0AAD4LJ16"/>
<keyword evidence="1" id="KW-0175">Coiled coil</keyword>
<evidence type="ECO:0000256" key="2">
    <source>
        <dbReference type="SAM" id="MobiDB-lite"/>
    </source>
</evidence>
<protein>
    <recommendedName>
        <fullName evidence="4">Smr domain-containing protein</fullName>
    </recommendedName>
</protein>
<feature type="compositionally biased region" description="Polar residues" evidence="2">
    <location>
        <begin position="149"/>
        <end position="168"/>
    </location>
</feature>
<dbReference type="InterPro" id="IPR053020">
    <property type="entry name" value="Smr_domain_protein"/>
</dbReference>
<feature type="compositionally biased region" description="Polar residues" evidence="2">
    <location>
        <begin position="48"/>
        <end position="59"/>
    </location>
</feature>
<keyword evidence="3" id="KW-0732">Signal</keyword>
<evidence type="ECO:0000256" key="3">
    <source>
        <dbReference type="SAM" id="SignalP"/>
    </source>
</evidence>
<gene>
    <name evidence="5" type="ORF">EDB92DRAFT_745659</name>
</gene>
<dbReference type="InterPro" id="IPR002625">
    <property type="entry name" value="Smr_dom"/>
</dbReference>
<accession>A0AAD4LJ16</accession>
<dbReference type="PANTHER" id="PTHR47417:SF1">
    <property type="entry name" value="SMR DOMAIN-CONTAINING PROTEIN YPL199C"/>
    <property type="match status" value="1"/>
</dbReference>
<feature type="signal peptide" evidence="3">
    <location>
        <begin position="1"/>
        <end position="18"/>
    </location>
</feature>
<feature type="compositionally biased region" description="Pro residues" evidence="2">
    <location>
        <begin position="60"/>
        <end position="73"/>
    </location>
</feature>
<feature type="region of interest" description="Disordered" evidence="2">
    <location>
        <begin position="23"/>
        <end position="175"/>
    </location>
</feature>
<dbReference type="Proteomes" id="UP001201163">
    <property type="component" value="Unassembled WGS sequence"/>
</dbReference>
<proteinExistence type="predicted"/>
<feature type="coiled-coil region" evidence="1">
    <location>
        <begin position="241"/>
        <end position="268"/>
    </location>
</feature>
<reference evidence="5" key="1">
    <citation type="submission" date="2022-01" db="EMBL/GenBank/DDBJ databases">
        <title>Comparative genomics reveals a dynamic genome evolution in the ectomycorrhizal milk-cap (Lactarius) mushrooms.</title>
        <authorList>
            <consortium name="DOE Joint Genome Institute"/>
            <person name="Lebreton A."/>
            <person name="Tang N."/>
            <person name="Kuo A."/>
            <person name="LaButti K."/>
            <person name="Drula E."/>
            <person name="Barry K."/>
            <person name="Clum A."/>
            <person name="Lipzen A."/>
            <person name="Mousain D."/>
            <person name="Ng V."/>
            <person name="Wang R."/>
            <person name="Wang X."/>
            <person name="Dai Y."/>
            <person name="Henrissat B."/>
            <person name="Grigoriev I.V."/>
            <person name="Guerin-Laguette A."/>
            <person name="Yu F."/>
            <person name="Martin F.M."/>
        </authorList>
    </citation>
    <scope>NUCLEOTIDE SEQUENCE</scope>
    <source>
        <strain evidence="5">QP</strain>
    </source>
</reference>
<evidence type="ECO:0000313" key="6">
    <source>
        <dbReference type="Proteomes" id="UP001201163"/>
    </source>
</evidence>
<dbReference type="PROSITE" id="PS50828">
    <property type="entry name" value="SMR"/>
    <property type="match status" value="1"/>
</dbReference>
<sequence>MPGLKLAFTLAVAAYVIGKYFLSGKDDDDAPLPPPRDSYYPSYPYNSGTTTLTQAQQSHRPPPPPSYTQPPPTTNVYSQTTAKTPAPPDYGRSIQHPGLSYTGTPSQSQPSFNTFNPHNQSTARTSAPHDYGHGVNHSSVTSDYGRAPSHTQPSSTRTQASRPYSSLFDTGRVHEAPKYEDEYGYGCGCGYEDEDEDFQVHSHVPSRVHTRGEPRLPTALVGVSSDPRYGEPASVEDLEFAKKLREQARRKGREMSEARSRAKSAQKKGLLGAAYAHRLGAIAHESEMKELDKRAAKIVFKENNKDRREGGKIDLHGLYVAEAIQVAKDQLQTAGLRGDKVVRLIVGKGLHSDGGEAKIRPALEISSLNGA</sequence>
<evidence type="ECO:0000256" key="1">
    <source>
        <dbReference type="SAM" id="Coils"/>
    </source>
</evidence>
<dbReference type="PANTHER" id="PTHR47417">
    <property type="entry name" value="SMR DOMAIN-CONTAINING PROTEIN YPL199C"/>
    <property type="match status" value="1"/>
</dbReference>
<feature type="domain" description="Smr" evidence="4">
    <location>
        <begin position="313"/>
        <end position="364"/>
    </location>
</feature>
<dbReference type="Pfam" id="PF01713">
    <property type="entry name" value="Smr"/>
    <property type="match status" value="1"/>
</dbReference>
<dbReference type="InterPro" id="IPR036063">
    <property type="entry name" value="Smr_dom_sf"/>
</dbReference>
<feature type="compositionally biased region" description="Polar residues" evidence="2">
    <location>
        <begin position="101"/>
        <end position="125"/>
    </location>
</feature>
<dbReference type="SUPFAM" id="SSF160443">
    <property type="entry name" value="SMR domain-like"/>
    <property type="match status" value="1"/>
</dbReference>
<keyword evidence="6" id="KW-1185">Reference proteome</keyword>
<dbReference type="Gene3D" id="3.30.1370.110">
    <property type="match status" value="1"/>
</dbReference>
<comment type="caution">
    <text evidence="5">The sequence shown here is derived from an EMBL/GenBank/DDBJ whole genome shotgun (WGS) entry which is preliminary data.</text>
</comment>
<organism evidence="5 6">
    <name type="scientific">Lactarius akahatsu</name>
    <dbReference type="NCBI Taxonomy" id="416441"/>
    <lineage>
        <taxon>Eukaryota</taxon>
        <taxon>Fungi</taxon>
        <taxon>Dikarya</taxon>
        <taxon>Basidiomycota</taxon>
        <taxon>Agaricomycotina</taxon>
        <taxon>Agaricomycetes</taxon>
        <taxon>Russulales</taxon>
        <taxon>Russulaceae</taxon>
        <taxon>Lactarius</taxon>
    </lineage>
</organism>
<name>A0AAD4LJ16_9AGAM</name>